<evidence type="ECO:0000313" key="9">
    <source>
        <dbReference type="Proteomes" id="UP000649075"/>
    </source>
</evidence>
<dbReference type="Pfam" id="PF06271">
    <property type="entry name" value="RDD"/>
    <property type="match status" value="1"/>
</dbReference>
<feature type="transmembrane region" description="Helical" evidence="6">
    <location>
        <begin position="50"/>
        <end position="71"/>
    </location>
</feature>
<feature type="transmembrane region" description="Helical" evidence="6">
    <location>
        <begin position="134"/>
        <end position="152"/>
    </location>
</feature>
<keyword evidence="9" id="KW-1185">Reference proteome</keyword>
<dbReference type="EMBL" id="JACRWH010000003">
    <property type="protein sequence ID" value="MBC6011449.1"/>
    <property type="molecule type" value="Genomic_DNA"/>
</dbReference>
<name>A0ABR7KFE6_9FIRM</name>
<evidence type="ECO:0000256" key="2">
    <source>
        <dbReference type="ARBA" id="ARBA00022475"/>
    </source>
</evidence>
<dbReference type="InterPro" id="IPR051791">
    <property type="entry name" value="Pra-immunoreactive"/>
</dbReference>
<reference evidence="8 9" key="1">
    <citation type="submission" date="2020-08" db="EMBL/GenBank/DDBJ databases">
        <authorList>
            <person name="Liu C."/>
            <person name="Sun Q."/>
        </authorList>
    </citation>
    <scope>NUCLEOTIDE SEQUENCE [LARGE SCALE GENOMIC DNA]</scope>
    <source>
        <strain evidence="8 9">L34</strain>
    </source>
</reference>
<dbReference type="Proteomes" id="UP000649075">
    <property type="component" value="Unassembled WGS sequence"/>
</dbReference>
<evidence type="ECO:0000256" key="5">
    <source>
        <dbReference type="ARBA" id="ARBA00023136"/>
    </source>
</evidence>
<keyword evidence="5 6" id="KW-0472">Membrane</keyword>
<comment type="subcellular location">
    <subcellularLocation>
        <location evidence="1">Cell membrane</location>
        <topology evidence="1">Multi-pass membrane protein</topology>
    </subcellularLocation>
</comment>
<evidence type="ECO:0000313" key="8">
    <source>
        <dbReference type="EMBL" id="MBC6011449.1"/>
    </source>
</evidence>
<evidence type="ECO:0000256" key="3">
    <source>
        <dbReference type="ARBA" id="ARBA00022692"/>
    </source>
</evidence>
<evidence type="ECO:0000256" key="6">
    <source>
        <dbReference type="SAM" id="Phobius"/>
    </source>
</evidence>
<dbReference type="InterPro" id="IPR010432">
    <property type="entry name" value="RDD"/>
</dbReference>
<feature type="domain" description="RDD" evidence="7">
    <location>
        <begin position="2"/>
        <end position="163"/>
    </location>
</feature>
<gene>
    <name evidence="8" type="ORF">H8911_01575</name>
</gene>
<dbReference type="RefSeq" id="WP_186998484.1">
    <property type="nucleotide sequence ID" value="NZ_JACRWH010000003.1"/>
</dbReference>
<feature type="transmembrane region" description="Helical" evidence="6">
    <location>
        <begin position="91"/>
        <end position="114"/>
    </location>
</feature>
<evidence type="ECO:0000259" key="7">
    <source>
        <dbReference type="Pfam" id="PF06271"/>
    </source>
</evidence>
<keyword evidence="4 6" id="KW-1133">Transmembrane helix</keyword>
<keyword evidence="3 6" id="KW-0812">Transmembrane</keyword>
<feature type="transmembrane region" description="Helical" evidence="6">
    <location>
        <begin position="12"/>
        <end position="30"/>
    </location>
</feature>
<accession>A0ABR7KFE6</accession>
<protein>
    <submittedName>
        <fullName evidence="8">RDD family protein</fullName>
    </submittedName>
</protein>
<proteinExistence type="predicted"/>
<dbReference type="PANTHER" id="PTHR36115">
    <property type="entry name" value="PROLINE-RICH ANTIGEN HOMOLOG-RELATED"/>
    <property type="match status" value="1"/>
</dbReference>
<evidence type="ECO:0000256" key="1">
    <source>
        <dbReference type="ARBA" id="ARBA00004651"/>
    </source>
</evidence>
<keyword evidence="2" id="KW-1003">Cell membrane</keyword>
<sequence>MLRRFIAYVLDWYIMYFIMNLILVISYYIQEGIVVSNLIPIQYFNSRTQIQILLILCVFFIVYTCVLPLLWDGKTIGKKICKIKVKSLGKLTFTQLVVRNLFGIVILEGCLNPLSNYIRNVFLLYVSRDLVQYMVYFSAFIGIVSIICMFVTPKKKMIHDLISKTEVGVI</sequence>
<organism evidence="8 9">
    <name type="scientific">Holdemanella hominis</name>
    <dbReference type="NCBI Taxonomy" id="2764327"/>
    <lineage>
        <taxon>Bacteria</taxon>
        <taxon>Bacillati</taxon>
        <taxon>Bacillota</taxon>
        <taxon>Erysipelotrichia</taxon>
        <taxon>Erysipelotrichales</taxon>
        <taxon>Erysipelotrichaceae</taxon>
        <taxon>Holdemanella</taxon>
    </lineage>
</organism>
<evidence type="ECO:0000256" key="4">
    <source>
        <dbReference type="ARBA" id="ARBA00022989"/>
    </source>
</evidence>
<comment type="caution">
    <text evidence="8">The sequence shown here is derived from an EMBL/GenBank/DDBJ whole genome shotgun (WGS) entry which is preliminary data.</text>
</comment>